<dbReference type="SUPFAM" id="SSF53448">
    <property type="entry name" value="Nucleotide-diphospho-sugar transferases"/>
    <property type="match status" value="1"/>
</dbReference>
<dbReference type="GO" id="GO:0016757">
    <property type="term" value="F:glycosyltransferase activity"/>
    <property type="evidence" value="ECO:0007669"/>
    <property type="project" value="UniProtKB-KW"/>
</dbReference>
<keyword evidence="2" id="KW-0328">Glycosyltransferase</keyword>
<evidence type="ECO:0000313" key="5">
    <source>
        <dbReference type="EMBL" id="MTW14123.1"/>
    </source>
</evidence>
<dbReference type="Pfam" id="PF00535">
    <property type="entry name" value="Glycos_transf_2"/>
    <property type="match status" value="1"/>
</dbReference>
<keyword evidence="6" id="KW-1185">Reference proteome</keyword>
<dbReference type="InterPro" id="IPR029044">
    <property type="entry name" value="Nucleotide-diphossugar_trans"/>
</dbReference>
<dbReference type="PANTHER" id="PTHR43685">
    <property type="entry name" value="GLYCOSYLTRANSFERASE"/>
    <property type="match status" value="1"/>
</dbReference>
<dbReference type="RefSeq" id="WP_155457071.1">
    <property type="nucleotide sequence ID" value="NZ_WNKX01000034.1"/>
</dbReference>
<evidence type="ECO:0000259" key="4">
    <source>
        <dbReference type="Pfam" id="PF00535"/>
    </source>
</evidence>
<dbReference type="InterPro" id="IPR050834">
    <property type="entry name" value="Glycosyltransf_2"/>
</dbReference>
<name>A0A6L6QRH8_9BURK</name>
<proteinExistence type="inferred from homology"/>
<evidence type="ECO:0000256" key="2">
    <source>
        <dbReference type="ARBA" id="ARBA00022676"/>
    </source>
</evidence>
<dbReference type="Gene3D" id="3.90.550.10">
    <property type="entry name" value="Spore Coat Polysaccharide Biosynthesis Protein SpsA, Chain A"/>
    <property type="match status" value="1"/>
</dbReference>
<protein>
    <submittedName>
        <fullName evidence="5">Glycosyltransferase</fullName>
    </submittedName>
</protein>
<accession>A0A6L6QRH8</accession>
<feature type="domain" description="Glycosyltransferase 2-like" evidence="4">
    <location>
        <begin position="12"/>
        <end position="118"/>
    </location>
</feature>
<evidence type="ECO:0000256" key="3">
    <source>
        <dbReference type="ARBA" id="ARBA00022679"/>
    </source>
</evidence>
<sequence>MDVNDALPKVAILLCTYHGQHYLSEQLDSIEGQTHRNWEVWVSDDGSHDNTHTILERYQEKWGNGRISINYGPAEGFVSNFLSLACRNDIQAEFYAFSDQDDIWEADKLQRAVAWLRSVPEGVPALYCSRTRLVDAGNRDMGLSPLFSKPPSFANALIQSIAGANTMVFNDAARRLLCKAGENVEVVSHDSWAYMVVTGCGGVVNYDAYPSLRYRQHDNNAVGTNSTWAARLVRIRMLWRGHLRTWNDRHLVALQHLHPHLTPESRHTLDLLAQARKRSLVPRLIGLKKSGIYRQTLLGNLGLLAAAIFKKI</sequence>
<dbReference type="PANTHER" id="PTHR43685:SF5">
    <property type="entry name" value="GLYCOSYLTRANSFERASE EPSE-RELATED"/>
    <property type="match status" value="1"/>
</dbReference>
<keyword evidence="3 5" id="KW-0808">Transferase</keyword>
<dbReference type="Proteomes" id="UP000472320">
    <property type="component" value="Unassembled WGS sequence"/>
</dbReference>
<evidence type="ECO:0000256" key="1">
    <source>
        <dbReference type="ARBA" id="ARBA00006739"/>
    </source>
</evidence>
<reference evidence="5 6" key="1">
    <citation type="submission" date="2019-11" db="EMBL/GenBank/DDBJ databases">
        <title>Type strains purchased from KCTC, JCM and DSMZ.</title>
        <authorList>
            <person name="Lu H."/>
        </authorList>
    </citation>
    <scope>NUCLEOTIDE SEQUENCE [LARGE SCALE GENOMIC DNA]</scope>
    <source>
        <strain evidence="5 6">JCM 31587</strain>
    </source>
</reference>
<gene>
    <name evidence="5" type="ORF">GM658_26260</name>
</gene>
<dbReference type="EMBL" id="WNKX01000034">
    <property type="protein sequence ID" value="MTW14123.1"/>
    <property type="molecule type" value="Genomic_DNA"/>
</dbReference>
<organism evidence="5 6">
    <name type="scientific">Massilia eburnea</name>
    <dbReference type="NCBI Taxonomy" id="1776165"/>
    <lineage>
        <taxon>Bacteria</taxon>
        <taxon>Pseudomonadati</taxon>
        <taxon>Pseudomonadota</taxon>
        <taxon>Betaproteobacteria</taxon>
        <taxon>Burkholderiales</taxon>
        <taxon>Oxalobacteraceae</taxon>
        <taxon>Telluria group</taxon>
        <taxon>Massilia</taxon>
    </lineage>
</organism>
<comment type="caution">
    <text evidence="5">The sequence shown here is derived from an EMBL/GenBank/DDBJ whole genome shotgun (WGS) entry which is preliminary data.</text>
</comment>
<dbReference type="CDD" id="cd04196">
    <property type="entry name" value="GT_2_like_d"/>
    <property type="match status" value="1"/>
</dbReference>
<dbReference type="AlphaFoldDB" id="A0A6L6QRH8"/>
<dbReference type="OrthoDB" id="9816564at2"/>
<evidence type="ECO:0000313" key="6">
    <source>
        <dbReference type="Proteomes" id="UP000472320"/>
    </source>
</evidence>
<dbReference type="InterPro" id="IPR001173">
    <property type="entry name" value="Glyco_trans_2-like"/>
</dbReference>
<comment type="similarity">
    <text evidence="1">Belongs to the glycosyltransferase 2 family.</text>
</comment>